<evidence type="ECO:0000313" key="6">
    <source>
        <dbReference type="Proteomes" id="UP000601108"/>
    </source>
</evidence>
<dbReference type="PANTHER" id="PTHR43280">
    <property type="entry name" value="ARAC-FAMILY TRANSCRIPTIONAL REGULATOR"/>
    <property type="match status" value="1"/>
</dbReference>
<dbReference type="SUPFAM" id="SSF46689">
    <property type="entry name" value="Homeodomain-like"/>
    <property type="match status" value="1"/>
</dbReference>
<dbReference type="SMART" id="SM00342">
    <property type="entry name" value="HTH_ARAC"/>
    <property type="match status" value="1"/>
</dbReference>
<evidence type="ECO:0000256" key="3">
    <source>
        <dbReference type="ARBA" id="ARBA00023163"/>
    </source>
</evidence>
<proteinExistence type="predicted"/>
<dbReference type="PROSITE" id="PS01124">
    <property type="entry name" value="HTH_ARAC_FAMILY_2"/>
    <property type="match status" value="1"/>
</dbReference>
<keyword evidence="1" id="KW-0805">Transcription regulation</keyword>
<gene>
    <name evidence="5" type="ORF">GCM10007384_37700</name>
</gene>
<dbReference type="GO" id="GO:0003700">
    <property type="term" value="F:DNA-binding transcription factor activity"/>
    <property type="evidence" value="ECO:0007669"/>
    <property type="project" value="InterPro"/>
</dbReference>
<dbReference type="Proteomes" id="UP000601108">
    <property type="component" value="Unassembled WGS sequence"/>
</dbReference>
<name>A0A918JYL9_9FLAO</name>
<dbReference type="EMBL" id="BMWS01000040">
    <property type="protein sequence ID" value="GGX33493.1"/>
    <property type="molecule type" value="Genomic_DNA"/>
</dbReference>
<evidence type="ECO:0000256" key="1">
    <source>
        <dbReference type="ARBA" id="ARBA00023015"/>
    </source>
</evidence>
<dbReference type="InterPro" id="IPR009057">
    <property type="entry name" value="Homeodomain-like_sf"/>
</dbReference>
<dbReference type="Gene3D" id="1.10.10.60">
    <property type="entry name" value="Homeodomain-like"/>
    <property type="match status" value="1"/>
</dbReference>
<keyword evidence="3" id="KW-0804">Transcription</keyword>
<dbReference type="PANTHER" id="PTHR43280:SF2">
    <property type="entry name" value="HTH-TYPE TRANSCRIPTIONAL REGULATOR EXSA"/>
    <property type="match status" value="1"/>
</dbReference>
<evidence type="ECO:0000313" key="5">
    <source>
        <dbReference type="EMBL" id="GGX33493.1"/>
    </source>
</evidence>
<feature type="domain" description="HTH araC/xylS-type" evidence="4">
    <location>
        <begin position="96"/>
        <end position="175"/>
    </location>
</feature>
<evidence type="ECO:0000259" key="4">
    <source>
        <dbReference type="PROSITE" id="PS01124"/>
    </source>
</evidence>
<dbReference type="AlphaFoldDB" id="A0A918JYL9"/>
<keyword evidence="2" id="KW-0238">DNA-binding</keyword>
<organism evidence="5 6">
    <name type="scientific">Aquimarina muelleri</name>
    <dbReference type="NCBI Taxonomy" id="279356"/>
    <lineage>
        <taxon>Bacteria</taxon>
        <taxon>Pseudomonadati</taxon>
        <taxon>Bacteroidota</taxon>
        <taxon>Flavobacteriia</taxon>
        <taxon>Flavobacteriales</taxon>
        <taxon>Flavobacteriaceae</taxon>
        <taxon>Aquimarina</taxon>
    </lineage>
</organism>
<keyword evidence="6" id="KW-1185">Reference proteome</keyword>
<sequence>MKIYLKYDINVIFKKTLEEQLDKIGINYTINGLGEVEFMEAISVDKITQLASLLSIYGIKIINDHKSEVIQRIKDAITEMVINSSIDNSCKVSTYLAEKLGYSYTYLSSLFSEGTYTSIENFVILKRIDRAKTLILEDKLTLTEISYNLGYSSVAHLSYQFKKTTGLTPTVFQKIIKQRKETAKAQ</sequence>
<dbReference type="GO" id="GO:0043565">
    <property type="term" value="F:sequence-specific DNA binding"/>
    <property type="evidence" value="ECO:0007669"/>
    <property type="project" value="InterPro"/>
</dbReference>
<dbReference type="PROSITE" id="PS00041">
    <property type="entry name" value="HTH_ARAC_FAMILY_1"/>
    <property type="match status" value="1"/>
</dbReference>
<dbReference type="Pfam" id="PF12833">
    <property type="entry name" value="HTH_18"/>
    <property type="match status" value="1"/>
</dbReference>
<dbReference type="InterPro" id="IPR018060">
    <property type="entry name" value="HTH_AraC"/>
</dbReference>
<dbReference type="RefSeq" id="WP_027413804.1">
    <property type="nucleotide sequence ID" value="NZ_BMWS01000040.1"/>
</dbReference>
<evidence type="ECO:0000256" key="2">
    <source>
        <dbReference type="ARBA" id="ARBA00023125"/>
    </source>
</evidence>
<reference evidence="5 6" key="1">
    <citation type="journal article" date="2014" name="Int. J. Syst. Evol. Microbiol.">
        <title>Complete genome sequence of Corynebacterium casei LMG S-19264T (=DSM 44701T), isolated from a smear-ripened cheese.</title>
        <authorList>
            <consortium name="US DOE Joint Genome Institute (JGI-PGF)"/>
            <person name="Walter F."/>
            <person name="Albersmeier A."/>
            <person name="Kalinowski J."/>
            <person name="Ruckert C."/>
        </authorList>
    </citation>
    <scope>NUCLEOTIDE SEQUENCE [LARGE SCALE GENOMIC DNA]</scope>
    <source>
        <strain evidence="5 6">KCTC 12285</strain>
    </source>
</reference>
<accession>A0A918JYL9</accession>
<protein>
    <recommendedName>
        <fullName evidence="4">HTH araC/xylS-type domain-containing protein</fullName>
    </recommendedName>
</protein>
<dbReference type="InterPro" id="IPR018062">
    <property type="entry name" value="HTH_AraC-typ_CS"/>
</dbReference>
<comment type="caution">
    <text evidence="5">The sequence shown here is derived from an EMBL/GenBank/DDBJ whole genome shotgun (WGS) entry which is preliminary data.</text>
</comment>